<proteinExistence type="predicted"/>
<dbReference type="Pfam" id="PF07707">
    <property type="entry name" value="BACK"/>
    <property type="match status" value="1"/>
</dbReference>
<evidence type="ECO:0000259" key="3">
    <source>
        <dbReference type="SMART" id="SM00875"/>
    </source>
</evidence>
<dbReference type="InterPro" id="IPR011333">
    <property type="entry name" value="SKP1/BTB/POZ_sf"/>
</dbReference>
<name>A0A0C2GLP4_9BILA</name>
<dbReference type="Gene3D" id="2.120.10.80">
    <property type="entry name" value="Kelch-type beta propeller"/>
    <property type="match status" value="1"/>
</dbReference>
<dbReference type="Pfam" id="PF00651">
    <property type="entry name" value="BTB"/>
    <property type="match status" value="1"/>
</dbReference>
<dbReference type="OrthoDB" id="20684at2759"/>
<evidence type="ECO:0000256" key="2">
    <source>
        <dbReference type="ARBA" id="ARBA00022737"/>
    </source>
</evidence>
<accession>A0A0C2GLP4</accession>
<dbReference type="InterPro" id="IPR000210">
    <property type="entry name" value="BTB/POZ_dom"/>
</dbReference>
<dbReference type="SMART" id="SM00875">
    <property type="entry name" value="BACK"/>
    <property type="match status" value="1"/>
</dbReference>
<keyword evidence="1" id="KW-0880">Kelch repeat</keyword>
<dbReference type="PANTHER" id="PTHR24412">
    <property type="entry name" value="KELCH PROTEIN"/>
    <property type="match status" value="1"/>
</dbReference>
<evidence type="ECO:0000313" key="5">
    <source>
        <dbReference type="Proteomes" id="UP000054047"/>
    </source>
</evidence>
<sequence>MHYGSVEYLVSSCYSGELIVPAKEVRSLMITANALELDDVKEKCADVLVSWLNPVNALEIKAFCGTLGCRKAVEECILSIQKHFVPITRSASFLKLSVDDLIAILEMDEIHVDAEESVYEAAARWLEADPGRAKHTWRVLKCARLSLVKPSFLVYVVSQHPLIREDLRCRDLVDEAKNCHLVLDGYIAPSLHSNPRFCKNMPGLVYAIGGLDTSGRWDAFECYDVREDKWEKLQPLSRKTCSLVAAAVGEKVYLLGGDNGRSAYSEVMVYSPSTTLWSPCCPMNAPRTGAAVAVLDGFIYVIGGCSGSTVYDSVIRYSPKEGKWEDMPSMTESRCWCAASILNGKIYVCGGSTTNIYHGDPGCYLNSVECFDPKTSSWSSVTPMKRERFHVALVAGPDSLYAIGGSDSDAPSMEIYHETTNEWELQPLPDNFPTRGAGAVVLPMPVDELC</sequence>
<dbReference type="InterPro" id="IPR015915">
    <property type="entry name" value="Kelch-typ_b-propeller"/>
</dbReference>
<dbReference type="Gene3D" id="1.25.40.420">
    <property type="match status" value="1"/>
</dbReference>
<evidence type="ECO:0000256" key="1">
    <source>
        <dbReference type="ARBA" id="ARBA00022441"/>
    </source>
</evidence>
<dbReference type="InterPro" id="IPR006652">
    <property type="entry name" value="Kelch_1"/>
</dbReference>
<protein>
    <submittedName>
        <fullName evidence="4">Kelch repeat protein</fullName>
    </submittedName>
</protein>
<dbReference type="SUPFAM" id="SSF117281">
    <property type="entry name" value="Kelch motif"/>
    <property type="match status" value="1"/>
</dbReference>
<dbReference type="InterPro" id="IPR011705">
    <property type="entry name" value="BACK"/>
</dbReference>
<organism evidence="4 5">
    <name type="scientific">Ancylostoma duodenale</name>
    <dbReference type="NCBI Taxonomy" id="51022"/>
    <lineage>
        <taxon>Eukaryota</taxon>
        <taxon>Metazoa</taxon>
        <taxon>Ecdysozoa</taxon>
        <taxon>Nematoda</taxon>
        <taxon>Chromadorea</taxon>
        <taxon>Rhabditida</taxon>
        <taxon>Rhabditina</taxon>
        <taxon>Rhabditomorpha</taxon>
        <taxon>Strongyloidea</taxon>
        <taxon>Ancylostomatidae</taxon>
        <taxon>Ancylostomatinae</taxon>
        <taxon>Ancylostoma</taxon>
    </lineage>
</organism>
<gene>
    <name evidence="4" type="ORF">ANCDUO_07570</name>
</gene>
<dbReference type="Gene3D" id="3.30.710.10">
    <property type="entry name" value="Potassium Channel Kv1.1, Chain A"/>
    <property type="match status" value="1"/>
</dbReference>
<feature type="domain" description="BACK" evidence="3">
    <location>
        <begin position="57"/>
        <end position="158"/>
    </location>
</feature>
<dbReference type="FunFam" id="1.25.40.420:FF:000001">
    <property type="entry name" value="Kelch-like family member 12"/>
    <property type="match status" value="1"/>
</dbReference>
<dbReference type="PANTHER" id="PTHR24412:SF489">
    <property type="entry name" value="RING FINGER DOMAIN AND KELCH REPEAT-CONTAINING PROTEIN DDB_G0271372"/>
    <property type="match status" value="1"/>
</dbReference>
<keyword evidence="2" id="KW-0677">Repeat</keyword>
<dbReference type="EMBL" id="KN729548">
    <property type="protein sequence ID" value="KIH62150.1"/>
    <property type="molecule type" value="Genomic_DNA"/>
</dbReference>
<keyword evidence="5" id="KW-1185">Reference proteome</keyword>
<dbReference type="Proteomes" id="UP000054047">
    <property type="component" value="Unassembled WGS sequence"/>
</dbReference>
<dbReference type="SMART" id="SM00612">
    <property type="entry name" value="Kelch"/>
    <property type="match status" value="5"/>
</dbReference>
<dbReference type="AlphaFoldDB" id="A0A0C2GLP4"/>
<evidence type="ECO:0000313" key="4">
    <source>
        <dbReference type="EMBL" id="KIH62150.1"/>
    </source>
</evidence>
<reference evidence="4 5" key="1">
    <citation type="submission" date="2013-12" db="EMBL/GenBank/DDBJ databases">
        <title>Draft genome of the parsitic nematode Ancylostoma duodenale.</title>
        <authorList>
            <person name="Mitreva M."/>
        </authorList>
    </citation>
    <scope>NUCLEOTIDE SEQUENCE [LARGE SCALE GENOMIC DNA]</scope>
    <source>
        <strain evidence="4 5">Zhejiang</strain>
    </source>
</reference>
<dbReference type="SUPFAM" id="SSF54695">
    <property type="entry name" value="POZ domain"/>
    <property type="match status" value="1"/>
</dbReference>
<dbReference type="Pfam" id="PF24681">
    <property type="entry name" value="Kelch_KLHDC2_KLHL20_DRC7"/>
    <property type="match status" value="1"/>
</dbReference>